<evidence type="ECO:0000313" key="3">
    <source>
        <dbReference type="EMBL" id="MBB4682595.1"/>
    </source>
</evidence>
<reference evidence="3 4" key="1">
    <citation type="submission" date="2020-08" db="EMBL/GenBank/DDBJ databases">
        <title>Sequencing the genomes of 1000 actinobacteria strains.</title>
        <authorList>
            <person name="Klenk H.-P."/>
        </authorList>
    </citation>
    <scope>NUCLEOTIDE SEQUENCE [LARGE SCALE GENOMIC DNA]</scope>
    <source>
        <strain evidence="3 4">DSM 45859</strain>
    </source>
</reference>
<name>A0A840IM97_9PSEU</name>
<dbReference type="InterPro" id="IPR036291">
    <property type="entry name" value="NAD(P)-bd_dom_sf"/>
</dbReference>
<keyword evidence="2" id="KW-0560">Oxidoreductase</keyword>
<accession>A0A840IM97</accession>
<proteinExistence type="inferred from homology"/>
<dbReference type="GO" id="GO:0032787">
    <property type="term" value="P:monocarboxylic acid metabolic process"/>
    <property type="evidence" value="ECO:0007669"/>
    <property type="project" value="UniProtKB-ARBA"/>
</dbReference>
<evidence type="ECO:0000256" key="1">
    <source>
        <dbReference type="ARBA" id="ARBA00006484"/>
    </source>
</evidence>
<keyword evidence="4" id="KW-1185">Reference proteome</keyword>
<dbReference type="InterPro" id="IPR050259">
    <property type="entry name" value="SDR"/>
</dbReference>
<dbReference type="Proteomes" id="UP000581769">
    <property type="component" value="Unassembled WGS sequence"/>
</dbReference>
<dbReference type="AlphaFoldDB" id="A0A840IM97"/>
<dbReference type="InterPro" id="IPR020904">
    <property type="entry name" value="Sc_DH/Rdtase_CS"/>
</dbReference>
<dbReference type="EMBL" id="JACHMG010000001">
    <property type="protein sequence ID" value="MBB4682595.1"/>
    <property type="molecule type" value="Genomic_DNA"/>
</dbReference>
<dbReference type="PRINTS" id="PR00081">
    <property type="entry name" value="GDHRDH"/>
</dbReference>
<evidence type="ECO:0000313" key="4">
    <source>
        <dbReference type="Proteomes" id="UP000581769"/>
    </source>
</evidence>
<dbReference type="PANTHER" id="PTHR42879">
    <property type="entry name" value="3-OXOACYL-(ACYL-CARRIER-PROTEIN) REDUCTASE"/>
    <property type="match status" value="1"/>
</dbReference>
<evidence type="ECO:0000256" key="2">
    <source>
        <dbReference type="ARBA" id="ARBA00023002"/>
    </source>
</evidence>
<dbReference type="PRINTS" id="PR00080">
    <property type="entry name" value="SDRFAMILY"/>
</dbReference>
<comment type="similarity">
    <text evidence="1">Belongs to the short-chain dehydrogenases/reductases (SDR) family.</text>
</comment>
<comment type="caution">
    <text evidence="3">The sequence shown here is derived from an EMBL/GenBank/DDBJ whole genome shotgun (WGS) entry which is preliminary data.</text>
</comment>
<dbReference type="Pfam" id="PF13561">
    <property type="entry name" value="adh_short_C2"/>
    <property type="match status" value="1"/>
</dbReference>
<dbReference type="PANTHER" id="PTHR42879:SF6">
    <property type="entry name" value="NADPH-DEPENDENT REDUCTASE BACG"/>
    <property type="match status" value="1"/>
</dbReference>
<gene>
    <name evidence="3" type="ORF">BJY18_000080</name>
</gene>
<dbReference type="FunFam" id="3.40.50.720:FF:000084">
    <property type="entry name" value="Short-chain dehydrogenase reductase"/>
    <property type="match status" value="1"/>
</dbReference>
<dbReference type="GO" id="GO:0016491">
    <property type="term" value="F:oxidoreductase activity"/>
    <property type="evidence" value="ECO:0007669"/>
    <property type="project" value="UniProtKB-KW"/>
</dbReference>
<sequence>MPSSPSSVDGLDDLRVLVTGGSRGLGAATAARFVDAGAQVLATARSAPADPDPRIHFLTGDLGTQEGAAAVARQALEHAGGIDVLVDNAGSATPPIETVRRDDESWLADLNANLLAAVRLDRHLVPGMVERGSGVVVHVSSVASHLPQPGEVSYAAAKAALNVYSRGLATEVGPHGVRVLTVVPGFVVTDGALEHLSGIAEARGVEVGQVRLDLAEELKIPMRRPGDPEDVAELIAFLASRRAKWLTGGEYRVDGGILPTV</sequence>
<dbReference type="NCBIfam" id="NF005095">
    <property type="entry name" value="PRK06523.1"/>
    <property type="match status" value="1"/>
</dbReference>
<protein>
    <submittedName>
        <fullName evidence="3">NAD(P)-dependent dehydrogenase (Short-subunit alcohol dehydrogenase family)</fullName>
    </submittedName>
</protein>
<dbReference type="SUPFAM" id="SSF51735">
    <property type="entry name" value="NAD(P)-binding Rossmann-fold domains"/>
    <property type="match status" value="1"/>
</dbReference>
<dbReference type="PROSITE" id="PS00061">
    <property type="entry name" value="ADH_SHORT"/>
    <property type="match status" value="1"/>
</dbReference>
<dbReference type="InterPro" id="IPR002347">
    <property type="entry name" value="SDR_fam"/>
</dbReference>
<dbReference type="Gene3D" id="3.40.50.720">
    <property type="entry name" value="NAD(P)-binding Rossmann-like Domain"/>
    <property type="match status" value="1"/>
</dbReference>
<dbReference type="RefSeq" id="WP_184776744.1">
    <property type="nucleotide sequence ID" value="NZ_JACHMG010000001.1"/>
</dbReference>
<organism evidence="3 4">
    <name type="scientific">Amycolatopsis jiangsuensis</name>
    <dbReference type="NCBI Taxonomy" id="1181879"/>
    <lineage>
        <taxon>Bacteria</taxon>
        <taxon>Bacillati</taxon>
        <taxon>Actinomycetota</taxon>
        <taxon>Actinomycetes</taxon>
        <taxon>Pseudonocardiales</taxon>
        <taxon>Pseudonocardiaceae</taxon>
        <taxon>Amycolatopsis</taxon>
    </lineage>
</organism>